<dbReference type="Proteomes" id="UP001153678">
    <property type="component" value="Unassembled WGS sequence"/>
</dbReference>
<sequence>DGTKTCSRYLQIILVSSKCSTNFVVKEYLNIMNGNWDDDDGNINQLRVGICYFPLIGRDLASPNRKVFIVAKVFSRVTNETDEEV</sequence>
<reference evidence="1" key="1">
    <citation type="submission" date="2022-08" db="EMBL/GenBank/DDBJ databases">
        <authorList>
            <person name="Kallberg Y."/>
            <person name="Tangrot J."/>
            <person name="Rosling A."/>
        </authorList>
    </citation>
    <scope>NUCLEOTIDE SEQUENCE</scope>
    <source>
        <strain evidence="1">Wild A</strain>
    </source>
</reference>
<dbReference type="EMBL" id="CAMKVN010018896">
    <property type="protein sequence ID" value="CAI2198548.1"/>
    <property type="molecule type" value="Genomic_DNA"/>
</dbReference>
<feature type="non-terminal residue" evidence="1">
    <location>
        <position position="1"/>
    </location>
</feature>
<proteinExistence type="predicted"/>
<protein>
    <submittedName>
        <fullName evidence="1">7585_t:CDS:1</fullName>
    </submittedName>
</protein>
<organism evidence="1 2">
    <name type="scientific">Funneliformis geosporum</name>
    <dbReference type="NCBI Taxonomy" id="1117311"/>
    <lineage>
        <taxon>Eukaryota</taxon>
        <taxon>Fungi</taxon>
        <taxon>Fungi incertae sedis</taxon>
        <taxon>Mucoromycota</taxon>
        <taxon>Glomeromycotina</taxon>
        <taxon>Glomeromycetes</taxon>
        <taxon>Glomerales</taxon>
        <taxon>Glomeraceae</taxon>
        <taxon>Funneliformis</taxon>
    </lineage>
</organism>
<evidence type="ECO:0000313" key="1">
    <source>
        <dbReference type="EMBL" id="CAI2198548.1"/>
    </source>
</evidence>
<keyword evidence="2" id="KW-1185">Reference proteome</keyword>
<accession>A0A9W4TCJ2</accession>
<dbReference type="AlphaFoldDB" id="A0A9W4TCJ2"/>
<evidence type="ECO:0000313" key="2">
    <source>
        <dbReference type="Proteomes" id="UP001153678"/>
    </source>
</evidence>
<gene>
    <name evidence="1" type="ORF">FWILDA_LOCUS18628</name>
</gene>
<name>A0A9W4TCJ2_9GLOM</name>
<comment type="caution">
    <text evidence="1">The sequence shown here is derived from an EMBL/GenBank/DDBJ whole genome shotgun (WGS) entry which is preliminary data.</text>
</comment>